<evidence type="ECO:0000259" key="8">
    <source>
        <dbReference type="Pfam" id="PF01435"/>
    </source>
</evidence>
<evidence type="ECO:0000256" key="6">
    <source>
        <dbReference type="RuleBase" id="RU003983"/>
    </source>
</evidence>
<reference evidence="11" key="1">
    <citation type="journal article" date="2019" name="Int. J. Syst. Evol. Microbiol.">
        <title>The Global Catalogue of Microorganisms (GCM) 10K type strain sequencing project: providing services to taxonomists for standard genome sequencing and annotation.</title>
        <authorList>
            <consortium name="The Broad Institute Genomics Platform"/>
            <consortium name="The Broad Institute Genome Sequencing Center for Infectious Disease"/>
            <person name="Wu L."/>
            <person name="Ma J."/>
        </authorList>
    </citation>
    <scope>NUCLEOTIDE SEQUENCE [LARGE SCALE GENOMIC DNA]</scope>
    <source>
        <strain evidence="11">JCM 16953</strain>
    </source>
</reference>
<dbReference type="Proteomes" id="UP001501821">
    <property type="component" value="Unassembled WGS sequence"/>
</dbReference>
<dbReference type="CDD" id="cd07343">
    <property type="entry name" value="M48A_Zmpste24p_like"/>
    <property type="match status" value="1"/>
</dbReference>
<dbReference type="InterPro" id="IPR032456">
    <property type="entry name" value="Peptidase_M48_N"/>
</dbReference>
<evidence type="ECO:0000256" key="5">
    <source>
        <dbReference type="ARBA" id="ARBA00023049"/>
    </source>
</evidence>
<feature type="transmembrane region" description="Helical" evidence="7">
    <location>
        <begin position="298"/>
        <end position="322"/>
    </location>
</feature>
<keyword evidence="4 6" id="KW-0862">Zinc</keyword>
<feature type="transmembrane region" description="Helical" evidence="7">
    <location>
        <begin position="334"/>
        <end position="354"/>
    </location>
</feature>
<feature type="transmembrane region" description="Helical" evidence="7">
    <location>
        <begin position="186"/>
        <end position="208"/>
    </location>
</feature>
<dbReference type="Gene3D" id="3.30.2010.10">
    <property type="entry name" value="Metalloproteases ('zincins'), catalytic domain"/>
    <property type="match status" value="1"/>
</dbReference>
<evidence type="ECO:0000256" key="4">
    <source>
        <dbReference type="ARBA" id="ARBA00022833"/>
    </source>
</evidence>
<evidence type="ECO:0000259" key="9">
    <source>
        <dbReference type="Pfam" id="PF16491"/>
    </source>
</evidence>
<proteinExistence type="inferred from homology"/>
<feature type="transmembrane region" description="Helical" evidence="7">
    <location>
        <begin position="20"/>
        <end position="41"/>
    </location>
</feature>
<feature type="transmembrane region" description="Helical" evidence="7">
    <location>
        <begin position="77"/>
        <end position="95"/>
    </location>
</feature>
<keyword evidence="2" id="KW-0479">Metal-binding</keyword>
<feature type="domain" description="Peptidase M48" evidence="8">
    <location>
        <begin position="220"/>
        <end position="418"/>
    </location>
</feature>
<keyword evidence="11" id="KW-1185">Reference proteome</keyword>
<comment type="cofactor">
    <cofactor evidence="6">
        <name>Zn(2+)</name>
        <dbReference type="ChEBI" id="CHEBI:29105"/>
    </cofactor>
    <text evidence="6">Binds 1 zinc ion per subunit.</text>
</comment>
<comment type="caution">
    <text evidence="10">The sequence shown here is derived from an EMBL/GenBank/DDBJ whole genome shotgun (WGS) entry which is preliminary data.</text>
</comment>
<comment type="similarity">
    <text evidence="6">Belongs to the peptidase M48 family.</text>
</comment>
<feature type="transmembrane region" description="Helical" evidence="7">
    <location>
        <begin position="157"/>
        <end position="179"/>
    </location>
</feature>
<evidence type="ECO:0000256" key="2">
    <source>
        <dbReference type="ARBA" id="ARBA00022723"/>
    </source>
</evidence>
<dbReference type="Pfam" id="PF01435">
    <property type="entry name" value="Peptidase_M48"/>
    <property type="match status" value="1"/>
</dbReference>
<feature type="transmembrane region" description="Helical" evidence="7">
    <location>
        <begin position="115"/>
        <end position="137"/>
    </location>
</feature>
<dbReference type="RefSeq" id="WP_344773763.1">
    <property type="nucleotide sequence ID" value="NZ_BAABAH010000003.1"/>
</dbReference>
<evidence type="ECO:0000313" key="10">
    <source>
        <dbReference type="EMBL" id="GAA3813021.1"/>
    </source>
</evidence>
<keyword evidence="5 6" id="KW-0482">Metalloprotease</keyword>
<evidence type="ECO:0000256" key="7">
    <source>
        <dbReference type="SAM" id="Phobius"/>
    </source>
</evidence>
<dbReference type="Pfam" id="PF16491">
    <property type="entry name" value="Peptidase_M48_N"/>
    <property type="match status" value="1"/>
</dbReference>
<protein>
    <submittedName>
        <fullName evidence="10">M48 family metallopeptidase</fullName>
    </submittedName>
</protein>
<keyword evidence="1 6" id="KW-0645">Protease</keyword>
<keyword evidence="7" id="KW-1133">Transmembrane helix</keyword>
<evidence type="ECO:0000313" key="11">
    <source>
        <dbReference type="Proteomes" id="UP001501821"/>
    </source>
</evidence>
<sequence>MAEDVGPASGAEELSRQTMVVAVGTALLGAAAFLLIATSYVPWHPVAGGMPAPVDPSSVFTQAQIDRAEDYAHAARFWSRSSLAVSLAVALWLGLGRRGRALADRLRGPWWLRVLVVVAALEVIGRVATLPFAIGYQRRSLEAGLSTEAWSSWIVDLLKGELVAIVAIAVPVLVVVACARRWTRAWPAVVGSVLAALVVLGSFVYPLVVEPLFNHFEPLPDGPLRTAVLRVAAEEHVHVDDVLVADASRRTTTLNAYVSGFGSSRRVVLYDNLVDDVPRKQAISVVAHELGHAGHDDVLIGTALGAAGALLGGGLLGIAMVVCERRGRPGAAQVAAVPMVLALAALAAVLSTPVQNGISRQLETRADLVALQATNAPQPFIALQRNLAIRSLADPTPPAWSQWWFGSHPTVLQRIALARGF</sequence>
<dbReference type="InterPro" id="IPR027057">
    <property type="entry name" value="CAXX_Prtase_1"/>
</dbReference>
<organism evidence="10 11">
    <name type="scientific">Nocardioides panacisoli</name>
    <dbReference type="NCBI Taxonomy" id="627624"/>
    <lineage>
        <taxon>Bacteria</taxon>
        <taxon>Bacillati</taxon>
        <taxon>Actinomycetota</taxon>
        <taxon>Actinomycetes</taxon>
        <taxon>Propionibacteriales</taxon>
        <taxon>Nocardioidaceae</taxon>
        <taxon>Nocardioides</taxon>
    </lineage>
</organism>
<name>A0ABP7I9N6_9ACTN</name>
<keyword evidence="7" id="KW-0472">Membrane</keyword>
<keyword evidence="3 6" id="KW-0378">Hydrolase</keyword>
<feature type="domain" description="CAAX prenyl protease 1 N-terminal" evidence="9">
    <location>
        <begin position="57"/>
        <end position="214"/>
    </location>
</feature>
<evidence type="ECO:0000256" key="3">
    <source>
        <dbReference type="ARBA" id="ARBA00022801"/>
    </source>
</evidence>
<evidence type="ECO:0000256" key="1">
    <source>
        <dbReference type="ARBA" id="ARBA00022670"/>
    </source>
</evidence>
<dbReference type="EMBL" id="BAABAH010000003">
    <property type="protein sequence ID" value="GAA3813021.1"/>
    <property type="molecule type" value="Genomic_DNA"/>
</dbReference>
<dbReference type="PANTHER" id="PTHR10120">
    <property type="entry name" value="CAAX PRENYL PROTEASE 1"/>
    <property type="match status" value="1"/>
</dbReference>
<gene>
    <name evidence="10" type="ORF">GCM10022242_14340</name>
</gene>
<dbReference type="InterPro" id="IPR001915">
    <property type="entry name" value="Peptidase_M48"/>
</dbReference>
<keyword evidence="7" id="KW-0812">Transmembrane</keyword>
<accession>A0ABP7I9N6</accession>